<dbReference type="HOGENOM" id="CLU_3307517_0_0_9"/>
<evidence type="ECO:0000313" key="2">
    <source>
        <dbReference type="Proteomes" id="UP000017118"/>
    </source>
</evidence>
<accession>U5MWE5</accession>
<evidence type="ECO:0000313" key="1">
    <source>
        <dbReference type="EMBL" id="AGX45119.1"/>
    </source>
</evidence>
<dbReference type="Proteomes" id="UP000017118">
    <property type="component" value="Chromosome"/>
</dbReference>
<organism evidence="1 2">
    <name type="scientific">Clostridium saccharobutylicum DSM 13864</name>
    <dbReference type="NCBI Taxonomy" id="1345695"/>
    <lineage>
        <taxon>Bacteria</taxon>
        <taxon>Bacillati</taxon>
        <taxon>Bacillota</taxon>
        <taxon>Clostridia</taxon>
        <taxon>Eubacteriales</taxon>
        <taxon>Clostridiaceae</taxon>
        <taxon>Clostridium</taxon>
    </lineage>
</organism>
<protein>
    <submittedName>
        <fullName evidence="1">Uncharacterized protein</fullName>
    </submittedName>
</protein>
<gene>
    <name evidence="1" type="ORF">CLSA_c41590</name>
</gene>
<reference evidence="1 2" key="1">
    <citation type="journal article" date="2013" name="Genome Announc.">
        <title>Complete Genome Sequence of the Solvent Producer Clostridium saccharobutylicum NCP262 (DSM 13864).</title>
        <authorList>
            <person name="Poehlein A."/>
            <person name="Hartwich K."/>
            <person name="Krabben P."/>
            <person name="Ehrenreich A."/>
            <person name="Liebl W."/>
            <person name="Durre P."/>
            <person name="Gottschalk G."/>
            <person name="Daniel R."/>
        </authorList>
    </citation>
    <scope>NUCLEOTIDE SEQUENCE [LARGE SCALE GENOMIC DNA]</scope>
    <source>
        <strain evidence="1">DSM 13864</strain>
    </source>
</reference>
<name>U5MWE5_CLOSA</name>
<dbReference type="AlphaFoldDB" id="U5MWE5"/>
<dbReference type="KEGG" id="csb:CLSA_c41590"/>
<proteinExistence type="predicted"/>
<sequence>MGCGFLPAEVVPFIACSSNKLMTSKNRTTSTEEIPTAQL</sequence>
<keyword evidence="2" id="KW-1185">Reference proteome</keyword>
<dbReference type="PATRIC" id="fig|1345695.3.peg.4146"/>
<dbReference type="EMBL" id="CP006721">
    <property type="protein sequence ID" value="AGX45119.1"/>
    <property type="molecule type" value="Genomic_DNA"/>
</dbReference>